<keyword evidence="2" id="KW-1185">Reference proteome</keyword>
<dbReference type="EMBL" id="LXQA011135890">
    <property type="protein sequence ID" value="MCI86274.1"/>
    <property type="molecule type" value="Genomic_DNA"/>
</dbReference>
<feature type="non-terminal residue" evidence="1">
    <location>
        <position position="33"/>
    </location>
</feature>
<sequence length="33" mass="3807">MDSPTSVLDSLHVKAIKQLKHLLRYDVDDLLDQ</sequence>
<name>A0A392VD04_9FABA</name>
<reference evidence="1 2" key="1">
    <citation type="journal article" date="2018" name="Front. Plant Sci.">
        <title>Red Clover (Trifolium pratense) and Zigzag Clover (T. medium) - A Picture of Genomic Similarities and Differences.</title>
        <authorList>
            <person name="Dluhosova J."/>
            <person name="Istvanek J."/>
            <person name="Nedelnik J."/>
            <person name="Repkova J."/>
        </authorList>
    </citation>
    <scope>NUCLEOTIDE SEQUENCE [LARGE SCALE GENOMIC DNA]</scope>
    <source>
        <strain evidence="2">cv. 10/8</strain>
        <tissue evidence="1">Leaf</tissue>
    </source>
</reference>
<comment type="caution">
    <text evidence="1">The sequence shown here is derived from an EMBL/GenBank/DDBJ whole genome shotgun (WGS) entry which is preliminary data.</text>
</comment>
<accession>A0A392VD04</accession>
<dbReference type="AlphaFoldDB" id="A0A392VD04"/>
<organism evidence="1 2">
    <name type="scientific">Trifolium medium</name>
    <dbReference type="NCBI Taxonomy" id="97028"/>
    <lineage>
        <taxon>Eukaryota</taxon>
        <taxon>Viridiplantae</taxon>
        <taxon>Streptophyta</taxon>
        <taxon>Embryophyta</taxon>
        <taxon>Tracheophyta</taxon>
        <taxon>Spermatophyta</taxon>
        <taxon>Magnoliopsida</taxon>
        <taxon>eudicotyledons</taxon>
        <taxon>Gunneridae</taxon>
        <taxon>Pentapetalae</taxon>
        <taxon>rosids</taxon>
        <taxon>fabids</taxon>
        <taxon>Fabales</taxon>
        <taxon>Fabaceae</taxon>
        <taxon>Papilionoideae</taxon>
        <taxon>50 kb inversion clade</taxon>
        <taxon>NPAAA clade</taxon>
        <taxon>Hologalegina</taxon>
        <taxon>IRL clade</taxon>
        <taxon>Trifolieae</taxon>
        <taxon>Trifolium</taxon>
    </lineage>
</organism>
<evidence type="ECO:0000313" key="1">
    <source>
        <dbReference type="EMBL" id="MCI86274.1"/>
    </source>
</evidence>
<protein>
    <submittedName>
        <fullName evidence="1">Uncharacterized protein</fullName>
    </submittedName>
</protein>
<dbReference type="Proteomes" id="UP000265520">
    <property type="component" value="Unassembled WGS sequence"/>
</dbReference>
<proteinExistence type="predicted"/>
<evidence type="ECO:0000313" key="2">
    <source>
        <dbReference type="Proteomes" id="UP000265520"/>
    </source>
</evidence>